<feature type="region of interest" description="Disordered" evidence="1">
    <location>
        <begin position="50"/>
        <end position="95"/>
    </location>
</feature>
<comment type="caution">
    <text evidence="3">The sequence shown here is derived from an EMBL/GenBank/DDBJ whole genome shotgun (WGS) entry which is preliminary data.</text>
</comment>
<feature type="compositionally biased region" description="Basic and acidic residues" evidence="1">
    <location>
        <begin position="79"/>
        <end position="95"/>
    </location>
</feature>
<dbReference type="Proteomes" id="UP001596547">
    <property type="component" value="Unassembled WGS sequence"/>
</dbReference>
<evidence type="ECO:0000259" key="2">
    <source>
        <dbReference type="Pfam" id="PF26033"/>
    </source>
</evidence>
<feature type="region of interest" description="Disordered" evidence="1">
    <location>
        <begin position="120"/>
        <end position="139"/>
    </location>
</feature>
<protein>
    <recommendedName>
        <fullName evidence="2">DUF8009 domain-containing protein</fullName>
    </recommendedName>
</protein>
<dbReference type="RefSeq" id="WP_276304056.1">
    <property type="nucleotide sequence ID" value="NZ_CP119992.1"/>
</dbReference>
<dbReference type="InterPro" id="IPR058322">
    <property type="entry name" value="DUF8009"/>
</dbReference>
<accession>A0ABD6A7W1</accession>
<evidence type="ECO:0000313" key="3">
    <source>
        <dbReference type="EMBL" id="MFC7316681.1"/>
    </source>
</evidence>
<evidence type="ECO:0000313" key="4">
    <source>
        <dbReference type="Proteomes" id="UP001596547"/>
    </source>
</evidence>
<evidence type="ECO:0000256" key="1">
    <source>
        <dbReference type="SAM" id="MobiDB-lite"/>
    </source>
</evidence>
<organism evidence="3 4">
    <name type="scientific">Halomarina halobia</name>
    <dbReference type="NCBI Taxonomy" id="3033386"/>
    <lineage>
        <taxon>Archaea</taxon>
        <taxon>Methanobacteriati</taxon>
        <taxon>Methanobacteriota</taxon>
        <taxon>Stenosarchaea group</taxon>
        <taxon>Halobacteria</taxon>
        <taxon>Halobacteriales</taxon>
        <taxon>Natronomonadaceae</taxon>
        <taxon>Halomarina</taxon>
    </lineage>
</organism>
<gene>
    <name evidence="3" type="ORF">ACFQPE_07705</name>
</gene>
<feature type="domain" description="DUF8009" evidence="2">
    <location>
        <begin position="2"/>
        <end position="134"/>
    </location>
</feature>
<feature type="compositionally biased region" description="Basic and acidic residues" evidence="1">
    <location>
        <begin position="50"/>
        <end position="67"/>
    </location>
</feature>
<dbReference type="AlphaFoldDB" id="A0ABD6A7W1"/>
<sequence>MSEDPTVVRSLAVTVDDLVAAYENSRAGRPTVLRVTPPYHARMRARLHVEQRGDPDALHVDPARLLDDDAPAYPTPEGTEDRLRESGRGYTTEAHHDLHVEAVAAWREAIREHVVDEVELETPEGSHRVTVKPLDVGGS</sequence>
<dbReference type="Pfam" id="PF26033">
    <property type="entry name" value="DUF8009"/>
    <property type="match status" value="1"/>
</dbReference>
<keyword evidence="4" id="KW-1185">Reference proteome</keyword>
<dbReference type="GeneID" id="79316673"/>
<reference evidence="3 4" key="1">
    <citation type="journal article" date="2019" name="Int. J. Syst. Evol. Microbiol.">
        <title>The Global Catalogue of Microorganisms (GCM) 10K type strain sequencing project: providing services to taxonomists for standard genome sequencing and annotation.</title>
        <authorList>
            <consortium name="The Broad Institute Genomics Platform"/>
            <consortium name="The Broad Institute Genome Sequencing Center for Infectious Disease"/>
            <person name="Wu L."/>
            <person name="Ma J."/>
        </authorList>
    </citation>
    <scope>NUCLEOTIDE SEQUENCE [LARGE SCALE GENOMIC DNA]</scope>
    <source>
        <strain evidence="3 4">PSR21</strain>
    </source>
</reference>
<dbReference type="EMBL" id="JBHTBF010000002">
    <property type="protein sequence ID" value="MFC7316681.1"/>
    <property type="molecule type" value="Genomic_DNA"/>
</dbReference>
<name>A0ABD6A7W1_9EURY</name>
<proteinExistence type="predicted"/>